<comment type="caution">
    <text evidence="1">The sequence shown here is derived from an EMBL/GenBank/DDBJ whole genome shotgun (WGS) entry which is preliminary data.</text>
</comment>
<sequence>MKVENMNVEQLIEFISQSGVEAPLWLVDGARIKSGEPLSDAELHEYAEIFCKQARSVEAITYLLECRRRFGVTPDGDDVFVHGHAAMLVDQNVIELLLQHQVEAVILQENPGERYLAVMRFYQGDRIKREQDSSTWMRDFIDNVFIEGIAAFRKGELTVPANLH</sequence>
<organism evidence="1 2">
    <name type="scientific">Rouxiella silvae</name>
    <dbReference type="NCBI Taxonomy" id="1646373"/>
    <lineage>
        <taxon>Bacteria</taxon>
        <taxon>Pseudomonadati</taxon>
        <taxon>Pseudomonadota</taxon>
        <taxon>Gammaproteobacteria</taxon>
        <taxon>Enterobacterales</taxon>
        <taxon>Yersiniaceae</taxon>
        <taxon>Rouxiella</taxon>
    </lineage>
</organism>
<evidence type="ECO:0000313" key="2">
    <source>
        <dbReference type="Proteomes" id="UP000705283"/>
    </source>
</evidence>
<name>A0AA41BX75_9GAMM</name>
<dbReference type="EMBL" id="JADMKS010000005">
    <property type="protein sequence ID" value="MBF6637876.1"/>
    <property type="molecule type" value="Genomic_DNA"/>
</dbReference>
<dbReference type="AlphaFoldDB" id="A0AA41BX75"/>
<proteinExistence type="predicted"/>
<dbReference type="Proteomes" id="UP000705283">
    <property type="component" value="Unassembled WGS sequence"/>
</dbReference>
<reference evidence="1" key="2">
    <citation type="submission" date="2022-09" db="EMBL/GenBank/DDBJ databases">
        <title>Rouxiella aceris sp. nov., isolated from tree sap and emended description of the genus Rhouxiella.</title>
        <authorList>
            <person name="Kim I.S."/>
        </authorList>
    </citation>
    <scope>NUCLEOTIDE SEQUENCE</scope>
    <source>
        <strain evidence="1">SAP-2</strain>
    </source>
</reference>
<dbReference type="RefSeq" id="WP_194978256.1">
    <property type="nucleotide sequence ID" value="NZ_JADMKS010000005.1"/>
</dbReference>
<evidence type="ECO:0000313" key="1">
    <source>
        <dbReference type="EMBL" id="MBF6637876.1"/>
    </source>
</evidence>
<reference evidence="1" key="1">
    <citation type="submission" date="2020-11" db="EMBL/GenBank/DDBJ databases">
        <authorList>
            <person name="Lee S.D."/>
        </authorList>
    </citation>
    <scope>NUCLEOTIDE SEQUENCE</scope>
    <source>
        <strain evidence="1">SAP-2</strain>
    </source>
</reference>
<accession>A0AA41BX75</accession>
<gene>
    <name evidence="1" type="ORF">ITX54_14530</name>
</gene>
<protein>
    <submittedName>
        <fullName evidence="1">Uncharacterized protein</fullName>
    </submittedName>
</protein>